<dbReference type="GO" id="GO:0048544">
    <property type="term" value="P:recognition of pollen"/>
    <property type="evidence" value="ECO:0007669"/>
    <property type="project" value="InterPro"/>
</dbReference>
<evidence type="ECO:0000256" key="2">
    <source>
        <dbReference type="ARBA" id="ARBA00022527"/>
    </source>
</evidence>
<dbReference type="Gene3D" id="1.10.510.10">
    <property type="entry name" value="Transferase(Phosphotransferase) domain 1"/>
    <property type="match status" value="1"/>
</dbReference>
<evidence type="ECO:0000259" key="21">
    <source>
        <dbReference type="PROSITE" id="PS50011"/>
    </source>
</evidence>
<dbReference type="SUPFAM" id="SSF51110">
    <property type="entry name" value="alpha-D-mannose-specific plant lectins"/>
    <property type="match status" value="1"/>
</dbReference>
<dbReference type="SUPFAM" id="SSF56112">
    <property type="entry name" value="Protein kinase-like (PK-like)"/>
    <property type="match status" value="1"/>
</dbReference>
<keyword evidence="26" id="KW-1185">Reference proteome</keyword>
<evidence type="ECO:0000256" key="1">
    <source>
        <dbReference type="ARBA" id="ARBA00004479"/>
    </source>
</evidence>
<dbReference type="Pfam" id="PF00024">
    <property type="entry name" value="PAN_1"/>
    <property type="match status" value="1"/>
</dbReference>
<evidence type="ECO:0000256" key="15">
    <source>
        <dbReference type="ARBA" id="ARBA00047899"/>
    </source>
</evidence>
<gene>
    <name evidence="25" type="ORF">SAY87_031511</name>
</gene>
<dbReference type="InterPro" id="IPR011009">
    <property type="entry name" value="Kinase-like_dom_sf"/>
</dbReference>
<comment type="catalytic activity">
    <reaction evidence="15 17">
        <text>L-threonyl-[protein] + ATP = O-phospho-L-threonyl-[protein] + ADP + H(+)</text>
        <dbReference type="Rhea" id="RHEA:46608"/>
        <dbReference type="Rhea" id="RHEA-COMP:11060"/>
        <dbReference type="Rhea" id="RHEA-COMP:11605"/>
        <dbReference type="ChEBI" id="CHEBI:15378"/>
        <dbReference type="ChEBI" id="CHEBI:30013"/>
        <dbReference type="ChEBI" id="CHEBI:30616"/>
        <dbReference type="ChEBI" id="CHEBI:61977"/>
        <dbReference type="ChEBI" id="CHEBI:456216"/>
        <dbReference type="EC" id="2.7.11.1"/>
    </reaction>
</comment>
<dbReference type="CDD" id="cd00053">
    <property type="entry name" value="EGF"/>
    <property type="match status" value="1"/>
</dbReference>
<comment type="similarity">
    <text evidence="17">Belongs to the protein kinase superfamily. Ser/Thr protein kinase family.</text>
</comment>
<keyword evidence="2 17" id="KW-0723">Serine/threonine-protein kinase</keyword>
<dbReference type="InterPro" id="IPR000858">
    <property type="entry name" value="S_locus_glycoprot_dom"/>
</dbReference>
<comment type="catalytic activity">
    <reaction evidence="16 17">
        <text>L-seryl-[protein] + ATP = O-phospho-L-seryl-[protein] + ADP + H(+)</text>
        <dbReference type="Rhea" id="RHEA:17989"/>
        <dbReference type="Rhea" id="RHEA-COMP:9863"/>
        <dbReference type="Rhea" id="RHEA-COMP:11604"/>
        <dbReference type="ChEBI" id="CHEBI:15378"/>
        <dbReference type="ChEBI" id="CHEBI:29999"/>
        <dbReference type="ChEBI" id="CHEBI:30616"/>
        <dbReference type="ChEBI" id="CHEBI:83421"/>
        <dbReference type="ChEBI" id="CHEBI:456216"/>
        <dbReference type="EC" id="2.7.11.1"/>
    </reaction>
</comment>
<feature type="domain" description="Apple" evidence="24">
    <location>
        <begin position="358"/>
        <end position="440"/>
    </location>
</feature>
<evidence type="ECO:0000313" key="25">
    <source>
        <dbReference type="EMBL" id="KAK4770979.1"/>
    </source>
</evidence>
<dbReference type="FunFam" id="1.10.510.10:FF:000537">
    <property type="entry name" value="Putative receptor-like protein kinase"/>
    <property type="match status" value="1"/>
</dbReference>
<dbReference type="Gene3D" id="2.90.10.10">
    <property type="entry name" value="Bulb-type lectin domain"/>
    <property type="match status" value="2"/>
</dbReference>
<keyword evidence="8 17" id="KW-0418">Kinase</keyword>
<dbReference type="InterPro" id="IPR003609">
    <property type="entry name" value="Pan_app"/>
</dbReference>
<feature type="transmembrane region" description="Helical" evidence="19">
    <location>
        <begin position="481"/>
        <end position="508"/>
    </location>
</feature>
<dbReference type="InterPro" id="IPR036426">
    <property type="entry name" value="Bulb-type_lectin_dom_sf"/>
</dbReference>
<keyword evidence="12" id="KW-1015">Disulfide bond</keyword>
<evidence type="ECO:0000256" key="3">
    <source>
        <dbReference type="ARBA" id="ARBA00022536"/>
    </source>
</evidence>
<keyword evidence="4 17" id="KW-0808">Transferase</keyword>
<evidence type="ECO:0000256" key="11">
    <source>
        <dbReference type="ARBA" id="ARBA00023136"/>
    </source>
</evidence>
<dbReference type="PROSITE" id="PS50927">
    <property type="entry name" value="BULB_LECTIN"/>
    <property type="match status" value="1"/>
</dbReference>
<accession>A0AAN7KR83</accession>
<dbReference type="GO" id="GO:0004674">
    <property type="term" value="F:protein serine/threonine kinase activity"/>
    <property type="evidence" value="ECO:0007669"/>
    <property type="project" value="UniProtKB-KW"/>
</dbReference>
<feature type="domain" description="Bulb-type lectin" evidence="23">
    <location>
        <begin position="41"/>
        <end position="165"/>
    </location>
</feature>
<reference evidence="25 26" key="1">
    <citation type="journal article" date="2023" name="Hortic Res">
        <title>Pangenome of water caltrop reveals structural variations and asymmetric subgenome divergence after allopolyploidization.</title>
        <authorList>
            <person name="Zhang X."/>
            <person name="Chen Y."/>
            <person name="Wang L."/>
            <person name="Yuan Y."/>
            <person name="Fang M."/>
            <person name="Shi L."/>
            <person name="Lu R."/>
            <person name="Comes H.P."/>
            <person name="Ma Y."/>
            <person name="Chen Y."/>
            <person name="Huang G."/>
            <person name="Zhou Y."/>
            <person name="Zheng Z."/>
            <person name="Qiu Y."/>
        </authorList>
    </citation>
    <scope>NUCLEOTIDE SEQUENCE [LARGE SCALE GENOMIC DNA]</scope>
    <source>
        <tissue evidence="25">Roots</tissue>
    </source>
</reference>
<dbReference type="PROSITE" id="PS50026">
    <property type="entry name" value="EGF_3"/>
    <property type="match status" value="1"/>
</dbReference>
<dbReference type="EC" id="2.7.11.1" evidence="17"/>
<dbReference type="SMART" id="SM00220">
    <property type="entry name" value="S_TKc"/>
    <property type="match status" value="1"/>
</dbReference>
<evidence type="ECO:0000256" key="17">
    <source>
        <dbReference type="PIRNR" id="PIRNR000641"/>
    </source>
</evidence>
<evidence type="ECO:0000256" key="7">
    <source>
        <dbReference type="ARBA" id="ARBA00022741"/>
    </source>
</evidence>
<dbReference type="EMBL" id="JAXIOK010000005">
    <property type="protein sequence ID" value="KAK4770979.1"/>
    <property type="molecule type" value="Genomic_DNA"/>
</dbReference>
<sequence length="837" mass="93619">MRKMRSPTLPCFLLLWLPIPLSFFLASLALVSPSSGRSDRLSIGSSLSVDNPGDFLRSPNGVFFAGFHSVGGNAYAFAVWFSKQSCNLDCIVWMANRDEPVNGINSKLILNKEGNLILTDADHKIVWFTSVALSSSSRSVQLQLLDSGNLVLHQSGELGSNYIGENDVMWQSFDYPTDTLLPEQKFTRSTTLVSSRARGNVSSGYFRLYFDNDNILRLLYDGPYISSVYWPYPFLLPWDSGRSTYNDSRIACLDSLGNFTSSDGWKFLASDYGKIIWRRLRMDRDGNLRCYSLLRGGEWSVSWQAVIGPCDIHGICGPNAICQYDAASGRSCSCVPGYERKNASDWSEGCKPTFKSFCDYSPDVADATGFLHFPNRDFYGYEGGYYKNSTLSYCKRKCLELCDCKGVQYRFNEQECFIKVALMQGRFLIGTRENIYFRLPRSMVSLYQTRLEVEPAALNCSDSPKDVRLQRVYLKGRDNKLLVKILLIVAGVIAGLEALGVLLVWYFVAATSQTRKDEDGTDGYQLASVGFRRFTYSELKKATQNFSQEIGRGAAGTVYKAILTRGQVAAVKRLNDSSLQGEDEFLAEISMIGKLNHMNLIEMWGYCADDKHRLLVFEYMESGSLAENLSNRSLDWGKRFNVAIGAAKGLAYLHEECLEWVLHCDVKPQNILLDSNYWPKVADFGLSKLLSRHGNVKDSGFSKIRGTRGYMAPEWVYDLSITSKVDVYSYGVVLLEMVTGRSPSGGVAADDSCSGGMAENQRLVSWVRAKMKNDGDVPIATLIEEIVDHSVEGEFDVKKVEILVVAALQCVADDKDKRPSMSQVVEMLECHVNKAEN</sequence>
<evidence type="ECO:0000256" key="9">
    <source>
        <dbReference type="ARBA" id="ARBA00022840"/>
    </source>
</evidence>
<keyword evidence="6 20" id="KW-0732">Signal</keyword>
<keyword evidence="11 19" id="KW-0472">Membrane</keyword>
<keyword evidence="7 17" id="KW-0547">Nucleotide-binding</keyword>
<comment type="caution">
    <text evidence="18">Lacks conserved residue(s) required for the propagation of feature annotation.</text>
</comment>
<feature type="signal peptide" evidence="20">
    <location>
        <begin position="1"/>
        <end position="29"/>
    </location>
</feature>
<evidence type="ECO:0000256" key="19">
    <source>
        <dbReference type="SAM" id="Phobius"/>
    </source>
</evidence>
<dbReference type="AlphaFoldDB" id="A0AAN7KR83"/>
<dbReference type="GO" id="GO:0016020">
    <property type="term" value="C:membrane"/>
    <property type="evidence" value="ECO:0007669"/>
    <property type="project" value="UniProtKB-SubCell"/>
</dbReference>
<dbReference type="CDD" id="cd00028">
    <property type="entry name" value="B_lectin"/>
    <property type="match status" value="1"/>
</dbReference>
<feature type="domain" description="Protein kinase" evidence="21">
    <location>
        <begin position="544"/>
        <end position="834"/>
    </location>
</feature>
<organism evidence="25 26">
    <name type="scientific">Trapa incisa</name>
    <dbReference type="NCBI Taxonomy" id="236973"/>
    <lineage>
        <taxon>Eukaryota</taxon>
        <taxon>Viridiplantae</taxon>
        <taxon>Streptophyta</taxon>
        <taxon>Embryophyta</taxon>
        <taxon>Tracheophyta</taxon>
        <taxon>Spermatophyta</taxon>
        <taxon>Magnoliopsida</taxon>
        <taxon>eudicotyledons</taxon>
        <taxon>Gunneridae</taxon>
        <taxon>Pentapetalae</taxon>
        <taxon>rosids</taxon>
        <taxon>malvids</taxon>
        <taxon>Myrtales</taxon>
        <taxon>Lythraceae</taxon>
        <taxon>Trapa</taxon>
    </lineage>
</organism>
<dbReference type="InterPro" id="IPR001480">
    <property type="entry name" value="Bulb-type_lectin_dom"/>
</dbReference>
<dbReference type="CDD" id="cd14066">
    <property type="entry name" value="STKc_IRAK"/>
    <property type="match status" value="1"/>
</dbReference>
<comment type="caution">
    <text evidence="25">The sequence shown here is derived from an EMBL/GenBank/DDBJ whole genome shotgun (WGS) entry which is preliminary data.</text>
</comment>
<evidence type="ECO:0000256" key="6">
    <source>
        <dbReference type="ARBA" id="ARBA00022729"/>
    </source>
</evidence>
<keyword evidence="13" id="KW-0675">Receptor</keyword>
<dbReference type="PROSITE" id="PS50948">
    <property type="entry name" value="PAN"/>
    <property type="match status" value="1"/>
</dbReference>
<keyword evidence="9 17" id="KW-0067">ATP-binding</keyword>
<dbReference type="FunFam" id="3.30.200.20:FF:000059">
    <property type="entry name" value="S-receptor-like serine/threonine-protein kinase"/>
    <property type="match status" value="1"/>
</dbReference>
<evidence type="ECO:0000256" key="18">
    <source>
        <dbReference type="PROSITE-ProRule" id="PRU00076"/>
    </source>
</evidence>
<keyword evidence="14" id="KW-0325">Glycoprotein</keyword>
<dbReference type="InterPro" id="IPR000742">
    <property type="entry name" value="EGF"/>
</dbReference>
<feature type="chain" id="PRO_5042993667" description="Receptor-like serine/threonine-protein kinase" evidence="20">
    <location>
        <begin position="30"/>
        <end position="837"/>
    </location>
</feature>
<evidence type="ECO:0000256" key="13">
    <source>
        <dbReference type="ARBA" id="ARBA00023170"/>
    </source>
</evidence>
<dbReference type="Pfam" id="PF00069">
    <property type="entry name" value="Pkinase"/>
    <property type="match status" value="1"/>
</dbReference>
<dbReference type="InterPro" id="IPR008271">
    <property type="entry name" value="Ser/Thr_kinase_AS"/>
</dbReference>
<evidence type="ECO:0000259" key="24">
    <source>
        <dbReference type="PROSITE" id="PS50948"/>
    </source>
</evidence>
<dbReference type="Pfam" id="PF01453">
    <property type="entry name" value="B_lectin"/>
    <property type="match status" value="1"/>
</dbReference>
<dbReference type="Gene3D" id="3.30.200.20">
    <property type="entry name" value="Phosphorylase Kinase, domain 1"/>
    <property type="match status" value="1"/>
</dbReference>
<evidence type="ECO:0000256" key="5">
    <source>
        <dbReference type="ARBA" id="ARBA00022692"/>
    </source>
</evidence>
<comment type="subcellular location">
    <subcellularLocation>
        <location evidence="1">Membrane</location>
        <topology evidence="1">Single-pass type I membrane protein</topology>
    </subcellularLocation>
</comment>
<evidence type="ECO:0000256" key="14">
    <source>
        <dbReference type="ARBA" id="ARBA00023180"/>
    </source>
</evidence>
<name>A0AAN7KR83_9MYRT</name>
<dbReference type="Proteomes" id="UP001345219">
    <property type="component" value="Chromosome 24"/>
</dbReference>
<dbReference type="InterPro" id="IPR024171">
    <property type="entry name" value="SRK-like_kinase"/>
</dbReference>
<dbReference type="SMART" id="SM00108">
    <property type="entry name" value="B_lectin"/>
    <property type="match status" value="1"/>
</dbReference>
<evidence type="ECO:0000259" key="23">
    <source>
        <dbReference type="PROSITE" id="PS50927"/>
    </source>
</evidence>
<evidence type="ECO:0000259" key="22">
    <source>
        <dbReference type="PROSITE" id="PS50026"/>
    </source>
</evidence>
<dbReference type="GO" id="GO:0005524">
    <property type="term" value="F:ATP binding"/>
    <property type="evidence" value="ECO:0007669"/>
    <property type="project" value="UniProtKB-KW"/>
</dbReference>
<feature type="transmembrane region" description="Helical" evidence="19">
    <location>
        <begin position="62"/>
        <end position="81"/>
    </location>
</feature>
<feature type="domain" description="EGF-like" evidence="22">
    <location>
        <begin position="306"/>
        <end position="344"/>
    </location>
</feature>
<dbReference type="PROSITE" id="PS00108">
    <property type="entry name" value="PROTEIN_KINASE_ST"/>
    <property type="match status" value="1"/>
</dbReference>
<evidence type="ECO:0000256" key="16">
    <source>
        <dbReference type="ARBA" id="ARBA00048679"/>
    </source>
</evidence>
<keyword evidence="5 19" id="KW-0812">Transmembrane</keyword>
<proteinExistence type="inferred from homology"/>
<dbReference type="Pfam" id="PF00954">
    <property type="entry name" value="S_locus_glycop"/>
    <property type="match status" value="1"/>
</dbReference>
<dbReference type="PIRSF" id="PIRSF000641">
    <property type="entry name" value="SRK"/>
    <property type="match status" value="1"/>
</dbReference>
<dbReference type="PROSITE" id="PS50011">
    <property type="entry name" value="PROTEIN_KINASE_DOM"/>
    <property type="match status" value="1"/>
</dbReference>
<dbReference type="SUPFAM" id="SSF57414">
    <property type="entry name" value="Hairpin loop containing domain-like"/>
    <property type="match status" value="1"/>
</dbReference>
<dbReference type="InterPro" id="IPR000719">
    <property type="entry name" value="Prot_kinase_dom"/>
</dbReference>
<evidence type="ECO:0000256" key="8">
    <source>
        <dbReference type="ARBA" id="ARBA00022777"/>
    </source>
</evidence>
<dbReference type="PANTHER" id="PTHR47974">
    <property type="entry name" value="OS07G0415500 PROTEIN"/>
    <property type="match status" value="1"/>
</dbReference>
<evidence type="ECO:0000256" key="4">
    <source>
        <dbReference type="ARBA" id="ARBA00022679"/>
    </source>
</evidence>
<keyword evidence="10 19" id="KW-1133">Transmembrane helix</keyword>
<protein>
    <recommendedName>
        <fullName evidence="17">Receptor-like serine/threonine-protein kinase</fullName>
        <ecNumber evidence="17">2.7.11.1</ecNumber>
    </recommendedName>
</protein>
<evidence type="ECO:0000256" key="10">
    <source>
        <dbReference type="ARBA" id="ARBA00022989"/>
    </source>
</evidence>
<dbReference type="PANTHER" id="PTHR47974:SF3">
    <property type="entry name" value="RECEPTOR-LIKE SERINE_THREONINE-PROTEIN KINASE"/>
    <property type="match status" value="1"/>
</dbReference>
<evidence type="ECO:0000313" key="26">
    <source>
        <dbReference type="Proteomes" id="UP001345219"/>
    </source>
</evidence>
<evidence type="ECO:0000256" key="20">
    <source>
        <dbReference type="SAM" id="SignalP"/>
    </source>
</evidence>
<keyword evidence="3 18" id="KW-0245">EGF-like domain</keyword>
<evidence type="ECO:0000256" key="12">
    <source>
        <dbReference type="ARBA" id="ARBA00023157"/>
    </source>
</evidence>